<evidence type="ECO:0000313" key="4">
    <source>
        <dbReference type="Proteomes" id="UP000075636"/>
    </source>
</evidence>
<keyword evidence="1" id="KW-0175">Coiled coil</keyword>
<dbReference type="Proteomes" id="UP000075636">
    <property type="component" value="Unassembled WGS sequence"/>
</dbReference>
<organism evidence="3 4">
    <name type="scientific">Gluconobacter albidus</name>
    <dbReference type="NCBI Taxonomy" id="318683"/>
    <lineage>
        <taxon>Bacteria</taxon>
        <taxon>Pseudomonadati</taxon>
        <taxon>Pseudomonadota</taxon>
        <taxon>Alphaproteobacteria</taxon>
        <taxon>Acetobacterales</taxon>
        <taxon>Acetobacteraceae</taxon>
        <taxon>Gluconobacter</taxon>
    </lineage>
</organism>
<evidence type="ECO:0000313" key="3">
    <source>
        <dbReference type="EMBL" id="KXV49956.1"/>
    </source>
</evidence>
<accession>A0A149TM11</accession>
<feature type="region of interest" description="Disordered" evidence="2">
    <location>
        <begin position="141"/>
        <end position="161"/>
    </location>
</feature>
<feature type="compositionally biased region" description="Low complexity" evidence="2">
    <location>
        <begin position="9"/>
        <end position="43"/>
    </location>
</feature>
<feature type="compositionally biased region" description="Low complexity" evidence="2">
    <location>
        <begin position="51"/>
        <end position="60"/>
    </location>
</feature>
<dbReference type="PATRIC" id="fig|318683.6.peg.3593"/>
<evidence type="ECO:0000256" key="1">
    <source>
        <dbReference type="SAM" id="Coils"/>
    </source>
</evidence>
<feature type="region of interest" description="Disordered" evidence="2">
    <location>
        <begin position="1"/>
        <end position="60"/>
    </location>
</feature>
<dbReference type="EMBL" id="LHZR01000088">
    <property type="protein sequence ID" value="KXV49956.1"/>
    <property type="molecule type" value="Genomic_DNA"/>
</dbReference>
<evidence type="ECO:0000256" key="2">
    <source>
        <dbReference type="SAM" id="MobiDB-lite"/>
    </source>
</evidence>
<sequence>MQSLGHPKSSTAAPASDARAPATVPVAAVTPVSAPQATGGTAPAPAPAVAPAPATSVSAAPVQAVPTDPVQTARVLQAAPMSTQQQIDVLQLVTEEARVIERERGEVAGLRQTLADRRKAEEERLSDLNRRVSMIEASHAVSGAENSGTDAASQAHEAAQKAREALTAAMNRPAAAPTVAAPAPAAPAPRPAWVHHYRIVAASPQLAMIEDSAAPDGQRRQFEVTTGTVIPGLGPIQSISQRGSAWVIHTAHGDLN</sequence>
<protein>
    <submittedName>
        <fullName evidence="3">Uncharacterized protein</fullName>
    </submittedName>
</protein>
<reference evidence="3 4" key="1">
    <citation type="submission" date="2015-06" db="EMBL/GenBank/DDBJ databases">
        <title>Improved classification and identification of acetic acid bacteria using matrix-assisted laser desorption/ionization time-of-flight mass spectrometry; Gluconobacter nephelii and Gluconobacter uchimurae are later heterotypic synonyms of Gluconobacter japonicus and Gluconobacter oxydans, respectively.</title>
        <authorList>
            <person name="Li L."/>
            <person name="Cleenwerck I."/>
            <person name="De Vuyst L."/>
            <person name="Vandamme P."/>
        </authorList>
    </citation>
    <scope>NUCLEOTIDE SEQUENCE [LARGE SCALE GENOMIC DNA]</scope>
    <source>
        <strain evidence="3 4">LMG 1768</strain>
    </source>
</reference>
<proteinExistence type="predicted"/>
<comment type="caution">
    <text evidence="3">The sequence shown here is derived from an EMBL/GenBank/DDBJ whole genome shotgun (WGS) entry which is preliminary data.</text>
</comment>
<gene>
    <name evidence="3" type="ORF">AD945_03135</name>
</gene>
<feature type="coiled-coil region" evidence="1">
    <location>
        <begin position="111"/>
        <end position="138"/>
    </location>
</feature>
<dbReference type="AlphaFoldDB" id="A0A149TM11"/>
<name>A0A149TM11_9PROT</name>